<dbReference type="EMBL" id="AP009493">
    <property type="protein sequence ID" value="BAG21188.1"/>
    <property type="molecule type" value="Genomic_DNA"/>
</dbReference>
<proteinExistence type="predicted"/>
<dbReference type="HOGENOM" id="CLU_715559_0_0_11"/>
<sequence>MEVSDDVRFPRSRRVRRAAAWTVTAAVLAGALFWVSGGYDSWRDDRALDSACDGDLAAGAVRELFDGVSLTSSAHWGDRRHCTVGASDDDTDAGLVLWARDTEGLGELADVGGFDAPLGHGWTGSFRFDPDGEDPDEARATLLLSCGKGSGNGRVITADADLGRGGFDDPVARERLVAVLTETATAYTRRTGCAAPVGERVRNVGVTTTLRDHKPVADATGSCAGLLDGGTAARWGVRTVREIPTAPAPVEDCALGGLRGTFLYGFTARYGPAAAWEQTRLDHRRDAEARTGADAPNARYVLTARCPGVGGTALFQVGALHDVDAPELAAPAVDHEELRAALRRFAERSAKNHSCEEPRAV</sequence>
<protein>
    <submittedName>
        <fullName evidence="2">Uncharacterized protein</fullName>
    </submittedName>
</protein>
<evidence type="ECO:0000313" key="2">
    <source>
        <dbReference type="EMBL" id="BAG21188.1"/>
    </source>
</evidence>
<dbReference type="AlphaFoldDB" id="B1VUG2"/>
<dbReference type="KEGG" id="sgr:SGR_4359"/>
<keyword evidence="1" id="KW-0472">Membrane</keyword>
<reference evidence="3" key="1">
    <citation type="journal article" date="2008" name="J. Bacteriol.">
        <title>Genome sequence of the streptomycin-producing microorganism Streptomyces griseus IFO 13350.</title>
        <authorList>
            <person name="Ohnishi Y."/>
            <person name="Ishikawa J."/>
            <person name="Hara H."/>
            <person name="Suzuki H."/>
            <person name="Ikenoya M."/>
            <person name="Ikeda H."/>
            <person name="Yamashita A."/>
            <person name="Hattori M."/>
            <person name="Horinouchi S."/>
        </authorList>
    </citation>
    <scope>NUCLEOTIDE SEQUENCE [LARGE SCALE GENOMIC DNA]</scope>
    <source>
        <strain evidence="3">JCM 4626 / NBRC 13350</strain>
    </source>
</reference>
<feature type="transmembrane region" description="Helical" evidence="1">
    <location>
        <begin position="18"/>
        <end position="36"/>
    </location>
</feature>
<evidence type="ECO:0000313" key="3">
    <source>
        <dbReference type="Proteomes" id="UP000001685"/>
    </source>
</evidence>
<dbReference type="eggNOG" id="ENOG5032GPP">
    <property type="taxonomic scope" value="Bacteria"/>
</dbReference>
<keyword evidence="1" id="KW-1133">Transmembrane helix</keyword>
<accession>B1VUG2</accession>
<name>B1VUG2_STRGG</name>
<organism evidence="2 3">
    <name type="scientific">Streptomyces griseus subsp. griseus (strain JCM 4626 / CBS 651.72 / NBRC 13350 / KCC S-0626 / ISP 5235)</name>
    <dbReference type="NCBI Taxonomy" id="455632"/>
    <lineage>
        <taxon>Bacteria</taxon>
        <taxon>Bacillati</taxon>
        <taxon>Actinomycetota</taxon>
        <taxon>Actinomycetes</taxon>
        <taxon>Kitasatosporales</taxon>
        <taxon>Streptomycetaceae</taxon>
        <taxon>Streptomyces</taxon>
    </lineage>
</organism>
<keyword evidence="1" id="KW-0812">Transmembrane</keyword>
<dbReference type="Proteomes" id="UP000001685">
    <property type="component" value="Chromosome"/>
</dbReference>
<evidence type="ECO:0000256" key="1">
    <source>
        <dbReference type="SAM" id="Phobius"/>
    </source>
</evidence>
<gene>
    <name evidence="2" type="ordered locus">SGR_4359</name>
</gene>